<evidence type="ECO:0000313" key="3">
    <source>
        <dbReference type="Proteomes" id="UP000023152"/>
    </source>
</evidence>
<feature type="region of interest" description="Disordered" evidence="1">
    <location>
        <begin position="293"/>
        <end position="312"/>
    </location>
</feature>
<protein>
    <submittedName>
        <fullName evidence="2">Uncharacterized protein</fullName>
    </submittedName>
</protein>
<dbReference type="EMBL" id="ASPP01002727">
    <property type="protein sequence ID" value="ETO34259.1"/>
    <property type="molecule type" value="Genomic_DNA"/>
</dbReference>
<feature type="compositionally biased region" description="Polar residues" evidence="1">
    <location>
        <begin position="162"/>
        <end position="213"/>
    </location>
</feature>
<feature type="compositionally biased region" description="Basic and acidic residues" evidence="1">
    <location>
        <begin position="135"/>
        <end position="161"/>
    </location>
</feature>
<reference evidence="2 3" key="1">
    <citation type="journal article" date="2013" name="Curr. Biol.">
        <title>The Genome of the Foraminiferan Reticulomyxa filosa.</title>
        <authorList>
            <person name="Glockner G."/>
            <person name="Hulsmann N."/>
            <person name="Schleicher M."/>
            <person name="Noegel A.A."/>
            <person name="Eichinger L."/>
            <person name="Gallinger C."/>
            <person name="Pawlowski J."/>
            <person name="Sierra R."/>
            <person name="Euteneuer U."/>
            <person name="Pillet L."/>
            <person name="Moustafa A."/>
            <person name="Platzer M."/>
            <person name="Groth M."/>
            <person name="Szafranski K."/>
            <person name="Schliwa M."/>
        </authorList>
    </citation>
    <scope>NUCLEOTIDE SEQUENCE [LARGE SCALE GENOMIC DNA]</scope>
</reference>
<evidence type="ECO:0000313" key="2">
    <source>
        <dbReference type="EMBL" id="ETO34259.1"/>
    </source>
</evidence>
<sequence length="378" mass="42486">MYICVIFLFVESKKIKDFFNNPYESRYSLYRDFMGSDTEGLTGGKSKQRRRDSHVNEDDSDTSFEWSEGSHNEDKIQPAEDHVLICGSMSKTKRKEKKEAKKLSSSNEPIISLIDDEDDINNTSNSHNNTNHNNVGKDKLKNNRSKENKTANKREGEKEIHSTSAKTQESDPVTTDHCSLSSPSEKVGSSDNCSTEKNANTAQSNPNASSSTHPENEKKIRVAASDEDAKLMKRLMRKRTSRINAYLHDDEKGMTCLSPPNKKMKCSVSSENQLEKTNNHYAKSCKPPVIPHSIPAPVATKRSDSKEGPVDDCSFLETSSSSIAIPKKHDMDSGTKETRNRIKPYVANPNIAFANNSPCFVFFFFALWELFKGIRIIV</sequence>
<comment type="caution">
    <text evidence="2">The sequence shown here is derived from an EMBL/GenBank/DDBJ whole genome shotgun (WGS) entry which is preliminary data.</text>
</comment>
<organism evidence="2 3">
    <name type="scientific">Reticulomyxa filosa</name>
    <dbReference type="NCBI Taxonomy" id="46433"/>
    <lineage>
        <taxon>Eukaryota</taxon>
        <taxon>Sar</taxon>
        <taxon>Rhizaria</taxon>
        <taxon>Retaria</taxon>
        <taxon>Foraminifera</taxon>
        <taxon>Monothalamids</taxon>
        <taxon>Reticulomyxidae</taxon>
        <taxon>Reticulomyxa</taxon>
    </lineage>
</organism>
<feature type="compositionally biased region" description="Low complexity" evidence="1">
    <location>
        <begin position="121"/>
        <end position="134"/>
    </location>
</feature>
<feature type="region of interest" description="Disordered" evidence="1">
    <location>
        <begin position="38"/>
        <end position="81"/>
    </location>
</feature>
<keyword evidence="3" id="KW-1185">Reference proteome</keyword>
<gene>
    <name evidence="2" type="ORF">RFI_02834</name>
</gene>
<accession>X6P861</accession>
<evidence type="ECO:0000256" key="1">
    <source>
        <dbReference type="SAM" id="MobiDB-lite"/>
    </source>
</evidence>
<name>X6P861_RETFI</name>
<dbReference type="Proteomes" id="UP000023152">
    <property type="component" value="Unassembled WGS sequence"/>
</dbReference>
<dbReference type="AlphaFoldDB" id="X6P861"/>
<feature type="region of interest" description="Disordered" evidence="1">
    <location>
        <begin position="114"/>
        <end position="219"/>
    </location>
</feature>
<feature type="compositionally biased region" description="Basic and acidic residues" evidence="1">
    <location>
        <begin position="68"/>
        <end position="81"/>
    </location>
</feature>
<proteinExistence type="predicted"/>